<comment type="caution">
    <text evidence="1">The sequence shown here is derived from an EMBL/GenBank/DDBJ whole genome shotgun (WGS) entry which is preliminary data.</text>
</comment>
<sequence length="86" mass="9223">MGLGVVVEMYWVRGWALEAVLALADNSNAIARVQCHIVKVTDCIQQQQHCHKCDAAHPDQGGNGGNGGDAHAADTYLLIRACPRRG</sequence>
<name>A0A4D9D4V1_9STRA</name>
<dbReference type="EMBL" id="SDOX01000021">
    <property type="protein sequence ID" value="TFJ83668.1"/>
    <property type="molecule type" value="Genomic_DNA"/>
</dbReference>
<reference evidence="1 2" key="1">
    <citation type="submission" date="2019-01" db="EMBL/GenBank/DDBJ databases">
        <title>Nuclear Genome Assembly of the Microalgal Biofuel strain Nannochloropsis salina CCMP1776.</title>
        <authorList>
            <person name="Hovde B."/>
        </authorList>
    </citation>
    <scope>NUCLEOTIDE SEQUENCE [LARGE SCALE GENOMIC DNA]</scope>
    <source>
        <strain evidence="1 2">CCMP1776</strain>
    </source>
</reference>
<evidence type="ECO:0000313" key="2">
    <source>
        <dbReference type="Proteomes" id="UP000355283"/>
    </source>
</evidence>
<protein>
    <submittedName>
        <fullName evidence="1">Uncharacterized protein</fullName>
    </submittedName>
</protein>
<evidence type="ECO:0000313" key="1">
    <source>
        <dbReference type="EMBL" id="TFJ83668.1"/>
    </source>
</evidence>
<gene>
    <name evidence="1" type="ORF">NSK_004772</name>
</gene>
<proteinExistence type="predicted"/>
<keyword evidence="2" id="KW-1185">Reference proteome</keyword>
<dbReference type="AlphaFoldDB" id="A0A4D9D4V1"/>
<organism evidence="1 2">
    <name type="scientific">Nannochloropsis salina CCMP1776</name>
    <dbReference type="NCBI Taxonomy" id="1027361"/>
    <lineage>
        <taxon>Eukaryota</taxon>
        <taxon>Sar</taxon>
        <taxon>Stramenopiles</taxon>
        <taxon>Ochrophyta</taxon>
        <taxon>Eustigmatophyceae</taxon>
        <taxon>Eustigmatales</taxon>
        <taxon>Monodopsidaceae</taxon>
        <taxon>Microchloropsis</taxon>
        <taxon>Microchloropsis salina</taxon>
    </lineage>
</organism>
<accession>A0A4D9D4V1</accession>
<dbReference type="Proteomes" id="UP000355283">
    <property type="component" value="Unassembled WGS sequence"/>
</dbReference>